<feature type="domain" description="MIP18 family-like" evidence="7">
    <location>
        <begin position="6"/>
        <end position="77"/>
    </location>
</feature>
<evidence type="ECO:0000313" key="9">
    <source>
        <dbReference type="EMBL" id="CAB4904341.1"/>
    </source>
</evidence>
<dbReference type="GO" id="GO:0005524">
    <property type="term" value="F:ATP binding"/>
    <property type="evidence" value="ECO:0007669"/>
    <property type="project" value="UniProtKB-KW"/>
</dbReference>
<dbReference type="GO" id="GO:0016226">
    <property type="term" value="P:iron-sulfur cluster assembly"/>
    <property type="evidence" value="ECO:0007669"/>
    <property type="project" value="InterPro"/>
</dbReference>
<keyword evidence="5" id="KW-0408">Iron</keyword>
<name>A0A6J6I3P7_9ZZZZ</name>
<dbReference type="PROSITE" id="PS01215">
    <property type="entry name" value="MRP"/>
    <property type="match status" value="1"/>
</dbReference>
<evidence type="ECO:0000313" key="8">
    <source>
        <dbReference type="EMBL" id="CAB4620200.1"/>
    </source>
</evidence>
<proteinExistence type="inferred from homology"/>
<evidence type="ECO:0000256" key="2">
    <source>
        <dbReference type="ARBA" id="ARBA00022741"/>
    </source>
</evidence>
<dbReference type="InterPro" id="IPR002744">
    <property type="entry name" value="MIP18-like"/>
</dbReference>
<dbReference type="InterPro" id="IPR034904">
    <property type="entry name" value="FSCA_dom_sf"/>
</dbReference>
<gene>
    <name evidence="8" type="ORF">UFOPK1908_00714</name>
    <name evidence="9" type="ORF">UFOPK3576_00658</name>
</gene>
<evidence type="ECO:0000256" key="5">
    <source>
        <dbReference type="ARBA" id="ARBA00023004"/>
    </source>
</evidence>
<reference evidence="8" key="1">
    <citation type="submission" date="2020-05" db="EMBL/GenBank/DDBJ databases">
        <authorList>
            <person name="Chiriac C."/>
            <person name="Salcher M."/>
            <person name="Ghai R."/>
            <person name="Kavagutti S V."/>
        </authorList>
    </citation>
    <scope>NUCLEOTIDE SEQUENCE</scope>
</reference>
<dbReference type="GO" id="GO:0140663">
    <property type="term" value="F:ATP-dependent FeS chaperone activity"/>
    <property type="evidence" value="ECO:0007669"/>
    <property type="project" value="InterPro"/>
</dbReference>
<organism evidence="8">
    <name type="scientific">freshwater metagenome</name>
    <dbReference type="NCBI Taxonomy" id="449393"/>
    <lineage>
        <taxon>unclassified sequences</taxon>
        <taxon>metagenomes</taxon>
        <taxon>ecological metagenomes</taxon>
    </lineage>
</organism>
<dbReference type="PANTHER" id="PTHR42961:SF2">
    <property type="entry name" value="IRON-SULFUR PROTEIN NUBPL"/>
    <property type="match status" value="1"/>
</dbReference>
<keyword evidence="6" id="KW-0411">Iron-sulfur</keyword>
<dbReference type="CDD" id="cd02037">
    <property type="entry name" value="Mrp_NBP35"/>
    <property type="match status" value="1"/>
</dbReference>
<evidence type="ECO:0000256" key="1">
    <source>
        <dbReference type="ARBA" id="ARBA00022723"/>
    </source>
</evidence>
<dbReference type="PANTHER" id="PTHR42961">
    <property type="entry name" value="IRON-SULFUR PROTEIN NUBPL"/>
    <property type="match status" value="1"/>
</dbReference>
<dbReference type="SUPFAM" id="SSF117916">
    <property type="entry name" value="Fe-S cluster assembly (FSCA) domain-like"/>
    <property type="match status" value="1"/>
</dbReference>
<dbReference type="EMBL" id="CAEZVB010000025">
    <property type="protein sequence ID" value="CAB4620200.1"/>
    <property type="molecule type" value="Genomic_DNA"/>
</dbReference>
<dbReference type="SUPFAM" id="SSF52540">
    <property type="entry name" value="P-loop containing nucleoside triphosphate hydrolases"/>
    <property type="match status" value="1"/>
</dbReference>
<dbReference type="InterPro" id="IPR000808">
    <property type="entry name" value="Mrp-like_CS"/>
</dbReference>
<dbReference type="HAMAP" id="MF_02040">
    <property type="entry name" value="Mrp_NBP35"/>
    <property type="match status" value="1"/>
</dbReference>
<keyword evidence="3" id="KW-0378">Hydrolase</keyword>
<evidence type="ECO:0000256" key="3">
    <source>
        <dbReference type="ARBA" id="ARBA00022801"/>
    </source>
</evidence>
<dbReference type="InterPro" id="IPR033756">
    <property type="entry name" value="YlxH/NBP35"/>
</dbReference>
<accession>A0A6J6I3P7</accession>
<dbReference type="GO" id="GO:0016787">
    <property type="term" value="F:hydrolase activity"/>
    <property type="evidence" value="ECO:0007669"/>
    <property type="project" value="UniProtKB-KW"/>
</dbReference>
<dbReference type="Gene3D" id="3.40.50.300">
    <property type="entry name" value="P-loop containing nucleotide triphosphate hydrolases"/>
    <property type="match status" value="1"/>
</dbReference>
<keyword evidence="2" id="KW-0547">Nucleotide-binding</keyword>
<dbReference type="Pfam" id="PF01883">
    <property type="entry name" value="FeS_assembly_P"/>
    <property type="match status" value="1"/>
</dbReference>
<dbReference type="InterPro" id="IPR019591">
    <property type="entry name" value="Mrp/NBP35_ATP-bd"/>
</dbReference>
<dbReference type="EMBL" id="CAFBMO010000019">
    <property type="protein sequence ID" value="CAB4904341.1"/>
    <property type="molecule type" value="Genomic_DNA"/>
</dbReference>
<evidence type="ECO:0000256" key="6">
    <source>
        <dbReference type="ARBA" id="ARBA00023014"/>
    </source>
</evidence>
<dbReference type="GO" id="GO:0046872">
    <property type="term" value="F:metal ion binding"/>
    <property type="evidence" value="ECO:0007669"/>
    <property type="project" value="UniProtKB-KW"/>
</dbReference>
<dbReference type="InterPro" id="IPR027417">
    <property type="entry name" value="P-loop_NTPase"/>
</dbReference>
<evidence type="ECO:0000256" key="4">
    <source>
        <dbReference type="ARBA" id="ARBA00022840"/>
    </source>
</evidence>
<dbReference type="Gene3D" id="3.30.300.130">
    <property type="entry name" value="Fe-S cluster assembly (FSCA)"/>
    <property type="match status" value="1"/>
</dbReference>
<sequence>MQPNLDALNAALATVNDPEIHRPITELGMLKSVEADDQGVVKVGVYLTVSGCPMRDTITDRVTAAVSTVAGVTKVEVELDVMSDEQRAAMKKSLRGDEKENPFNKPGNTTRIYAIASGKGGVGKSSVTANLAAAMADMGLSVGLIDADIYGHSIPRMLDALDAPTMVEGMIMPPTGYGVRVISMLAFKPGGVTQPVAFRGPMLHRALEQFITDVWWGDLDVLLLDLPPGTGDIAISAAQLLPSAELVIVTTPQMAAADVAVRAGTLAEQTHQKVAGVIENMSSFPCPHCGEPMDLFGTGGGKLVADEITKVLGTEAPLLGQIPFDVALREGGDDGKPLVISNPDAPASMAIRAMAERLGKRPRGLAGMSLNISPTRK</sequence>
<evidence type="ECO:0000259" key="7">
    <source>
        <dbReference type="Pfam" id="PF01883"/>
    </source>
</evidence>
<keyword evidence="1" id="KW-0479">Metal-binding</keyword>
<dbReference type="FunFam" id="3.40.50.300:FF:000304">
    <property type="entry name" value="Iron-sulfur cluster carrier protein"/>
    <property type="match status" value="1"/>
</dbReference>
<protein>
    <submittedName>
        <fullName evidence="8">Unannotated protein</fullName>
    </submittedName>
</protein>
<dbReference type="InterPro" id="IPR044304">
    <property type="entry name" value="NUBPL-like"/>
</dbReference>
<dbReference type="Pfam" id="PF10609">
    <property type="entry name" value="ParA"/>
    <property type="match status" value="1"/>
</dbReference>
<keyword evidence="4" id="KW-0067">ATP-binding</keyword>
<dbReference type="AlphaFoldDB" id="A0A6J6I3P7"/>
<dbReference type="GO" id="GO:0051539">
    <property type="term" value="F:4 iron, 4 sulfur cluster binding"/>
    <property type="evidence" value="ECO:0007669"/>
    <property type="project" value="TreeGrafter"/>
</dbReference>